<sequence length="445" mass="48684">MAVQLETKDRGAGRWIAATKDVAPGTLLLTSMPFATVLSPSLWTERCQACFEPGSLARCARCKLVYYCSKGCQLSDWRLQHKLECPRLERLVVTANAYSVVADALLIARTLRLVSASPAPNEPRNLDARSTHPYDLVWSEADRAAVHATAAIVDQTDLLPSSTTTLRLKPLTGAMLGMGYTVSDIEEMLCRFHTNNFTITDEILLDIGSGCYPWGAMVNHSCDANCTVTFAPKSHELQMRALRPIAAGEEVTHAYMDVAIPATKRRRELQAQYHFGCTCARCTSPTSFDVVSDAGKDGGPIATGASPDLARATQLVAAAVPMAPQEAIVCLREALVLRTAHLHALNVDVLEVHSHLLTQYLAARDFENARDTAQAMWTFYEAMYPTTHAMAGLHLYTLGDLEAQWPEHVGTSRTHLQEARRILTITHGVDHPLVHGLQSALATMP</sequence>
<organism evidence="7 8">
    <name type="scientific">Saprolegnia diclina (strain VS20)</name>
    <dbReference type="NCBI Taxonomy" id="1156394"/>
    <lineage>
        <taxon>Eukaryota</taxon>
        <taxon>Sar</taxon>
        <taxon>Stramenopiles</taxon>
        <taxon>Oomycota</taxon>
        <taxon>Saprolegniomycetes</taxon>
        <taxon>Saprolegniales</taxon>
        <taxon>Saprolegniaceae</taxon>
        <taxon>Saprolegnia</taxon>
    </lineage>
</organism>
<feature type="domain" description="MYND-type" evidence="6">
    <location>
        <begin position="47"/>
        <end position="85"/>
    </location>
</feature>
<dbReference type="PROSITE" id="PS50280">
    <property type="entry name" value="SET"/>
    <property type="match status" value="1"/>
</dbReference>
<keyword evidence="2 4" id="KW-0863">Zinc-finger</keyword>
<dbReference type="OrthoDB" id="265717at2759"/>
<protein>
    <recommendedName>
        <fullName evidence="9">MYND-type domain-containing protein</fullName>
    </recommendedName>
</protein>
<evidence type="ECO:0000313" key="7">
    <source>
        <dbReference type="EMBL" id="EQC39618.1"/>
    </source>
</evidence>
<dbReference type="Pfam" id="PF01753">
    <property type="entry name" value="zf-MYND"/>
    <property type="match status" value="1"/>
</dbReference>
<dbReference type="RefSeq" id="XP_008606890.1">
    <property type="nucleotide sequence ID" value="XM_008608668.1"/>
</dbReference>
<dbReference type="SUPFAM" id="SSF82199">
    <property type="entry name" value="SET domain"/>
    <property type="match status" value="1"/>
</dbReference>
<reference evidence="7 8" key="1">
    <citation type="submission" date="2012-04" db="EMBL/GenBank/DDBJ databases">
        <title>The Genome Sequence of Saprolegnia declina VS20.</title>
        <authorList>
            <consortium name="The Broad Institute Genome Sequencing Platform"/>
            <person name="Russ C."/>
            <person name="Nusbaum C."/>
            <person name="Tyler B."/>
            <person name="van West P."/>
            <person name="Dieguez-Uribeondo J."/>
            <person name="de Bruijn I."/>
            <person name="Tripathy S."/>
            <person name="Jiang R."/>
            <person name="Young S.K."/>
            <person name="Zeng Q."/>
            <person name="Gargeya S."/>
            <person name="Fitzgerald M."/>
            <person name="Haas B."/>
            <person name="Abouelleil A."/>
            <person name="Alvarado L."/>
            <person name="Arachchi H.M."/>
            <person name="Berlin A."/>
            <person name="Chapman S.B."/>
            <person name="Goldberg J."/>
            <person name="Griggs A."/>
            <person name="Gujja S."/>
            <person name="Hansen M."/>
            <person name="Howarth C."/>
            <person name="Imamovic A."/>
            <person name="Larimer J."/>
            <person name="McCowen C."/>
            <person name="Montmayeur A."/>
            <person name="Murphy C."/>
            <person name="Neiman D."/>
            <person name="Pearson M."/>
            <person name="Priest M."/>
            <person name="Roberts A."/>
            <person name="Saif S."/>
            <person name="Shea T."/>
            <person name="Sisk P."/>
            <person name="Sykes S."/>
            <person name="Wortman J."/>
            <person name="Nusbaum C."/>
            <person name="Birren B."/>
        </authorList>
    </citation>
    <scope>NUCLEOTIDE SEQUENCE [LARGE SCALE GENOMIC DNA]</scope>
    <source>
        <strain evidence="7 8">VS20</strain>
    </source>
</reference>
<feature type="domain" description="SET" evidence="5">
    <location>
        <begin position="86"/>
        <end position="256"/>
    </location>
</feature>
<dbReference type="STRING" id="1156394.T0S3J6"/>
<dbReference type="InterPro" id="IPR001214">
    <property type="entry name" value="SET_dom"/>
</dbReference>
<evidence type="ECO:0000256" key="1">
    <source>
        <dbReference type="ARBA" id="ARBA00022723"/>
    </source>
</evidence>
<dbReference type="PANTHER" id="PTHR12197">
    <property type="entry name" value="HISTONE-LYSINE N-METHYLTRANSFERASE SMYD"/>
    <property type="match status" value="1"/>
</dbReference>
<dbReference type="InterPro" id="IPR050869">
    <property type="entry name" value="H3K4_H4K5_MeTrfase"/>
</dbReference>
<dbReference type="InterPro" id="IPR046341">
    <property type="entry name" value="SET_dom_sf"/>
</dbReference>
<dbReference type="VEuPathDB" id="FungiDB:SDRG_03050"/>
<dbReference type="Pfam" id="PF00856">
    <property type="entry name" value="SET"/>
    <property type="match status" value="1"/>
</dbReference>
<dbReference type="EMBL" id="JH767138">
    <property type="protein sequence ID" value="EQC39618.1"/>
    <property type="molecule type" value="Genomic_DNA"/>
</dbReference>
<dbReference type="GO" id="GO:0005634">
    <property type="term" value="C:nucleus"/>
    <property type="evidence" value="ECO:0007669"/>
    <property type="project" value="TreeGrafter"/>
</dbReference>
<gene>
    <name evidence="7" type="ORF">SDRG_03050</name>
</gene>
<dbReference type="Gene3D" id="6.10.140.2220">
    <property type="match status" value="1"/>
</dbReference>
<accession>T0S3J6</accession>
<keyword evidence="1" id="KW-0479">Metal-binding</keyword>
<dbReference type="InterPro" id="IPR011990">
    <property type="entry name" value="TPR-like_helical_dom_sf"/>
</dbReference>
<evidence type="ECO:0000313" key="8">
    <source>
        <dbReference type="Proteomes" id="UP000030762"/>
    </source>
</evidence>
<evidence type="ECO:0000256" key="4">
    <source>
        <dbReference type="PROSITE-ProRule" id="PRU00134"/>
    </source>
</evidence>
<dbReference type="InterPro" id="IPR002893">
    <property type="entry name" value="Znf_MYND"/>
</dbReference>
<dbReference type="GeneID" id="19943777"/>
<dbReference type="PANTHER" id="PTHR12197:SF251">
    <property type="entry name" value="EG:BACR7C10.4 PROTEIN"/>
    <property type="match status" value="1"/>
</dbReference>
<evidence type="ECO:0000256" key="2">
    <source>
        <dbReference type="ARBA" id="ARBA00022771"/>
    </source>
</evidence>
<evidence type="ECO:0008006" key="9">
    <source>
        <dbReference type="Google" id="ProtNLM"/>
    </source>
</evidence>
<evidence type="ECO:0000259" key="5">
    <source>
        <dbReference type="PROSITE" id="PS50280"/>
    </source>
</evidence>
<keyword evidence="3" id="KW-0862">Zinc</keyword>
<evidence type="ECO:0000256" key="3">
    <source>
        <dbReference type="ARBA" id="ARBA00022833"/>
    </source>
</evidence>
<evidence type="ECO:0000259" key="6">
    <source>
        <dbReference type="PROSITE" id="PS50865"/>
    </source>
</evidence>
<keyword evidence="8" id="KW-1185">Reference proteome</keyword>
<name>T0S3J6_SAPDV</name>
<dbReference type="Gene3D" id="1.25.40.10">
    <property type="entry name" value="Tetratricopeptide repeat domain"/>
    <property type="match status" value="1"/>
</dbReference>
<dbReference type="eggNOG" id="KOG2084">
    <property type="taxonomic scope" value="Eukaryota"/>
</dbReference>
<dbReference type="PROSITE" id="PS50865">
    <property type="entry name" value="ZF_MYND_2"/>
    <property type="match status" value="1"/>
</dbReference>
<dbReference type="GO" id="GO:0008270">
    <property type="term" value="F:zinc ion binding"/>
    <property type="evidence" value="ECO:0007669"/>
    <property type="project" value="UniProtKB-KW"/>
</dbReference>
<dbReference type="Gene3D" id="1.10.220.160">
    <property type="match status" value="1"/>
</dbReference>
<dbReference type="Gene3D" id="2.170.270.10">
    <property type="entry name" value="SET domain"/>
    <property type="match status" value="1"/>
</dbReference>
<dbReference type="PROSITE" id="PS01360">
    <property type="entry name" value="ZF_MYND_1"/>
    <property type="match status" value="1"/>
</dbReference>
<proteinExistence type="predicted"/>
<dbReference type="AlphaFoldDB" id="T0S3J6"/>
<dbReference type="Proteomes" id="UP000030762">
    <property type="component" value="Unassembled WGS sequence"/>
</dbReference>
<dbReference type="OMA" id="LHMKLGK"/>
<dbReference type="InParanoid" id="T0S3J6"/>